<gene>
    <name evidence="7" type="ORF">TDIB3V08_LOCUS6426</name>
</gene>
<evidence type="ECO:0000256" key="1">
    <source>
        <dbReference type="ARBA" id="ARBA00022723"/>
    </source>
</evidence>
<dbReference type="GO" id="GO:0071897">
    <property type="term" value="P:DNA biosynthetic process"/>
    <property type="evidence" value="ECO:0007669"/>
    <property type="project" value="UniProtKB-ARBA"/>
</dbReference>
<keyword evidence="2" id="KW-0677">Repeat</keyword>
<dbReference type="PANTHER" id="PTHR13555:SF68">
    <property type="entry name" value="ZINC FINGER PROTEIN 474"/>
    <property type="match status" value="1"/>
</dbReference>
<evidence type="ECO:0000256" key="5">
    <source>
        <dbReference type="PROSITE-ProRule" id="PRU01371"/>
    </source>
</evidence>
<dbReference type="SUPFAM" id="SSF56672">
    <property type="entry name" value="DNA/RNA polymerases"/>
    <property type="match status" value="1"/>
</dbReference>
<dbReference type="AlphaFoldDB" id="A0A7R8VKD7"/>
<reference evidence="7" key="1">
    <citation type="submission" date="2020-11" db="EMBL/GenBank/DDBJ databases">
        <authorList>
            <person name="Tran Van P."/>
        </authorList>
    </citation>
    <scope>NUCLEOTIDE SEQUENCE</scope>
</reference>
<dbReference type="GO" id="GO:0008270">
    <property type="term" value="F:zinc ion binding"/>
    <property type="evidence" value="ECO:0007669"/>
    <property type="project" value="UniProtKB-KW"/>
</dbReference>
<dbReference type="InterPro" id="IPR043502">
    <property type="entry name" value="DNA/RNA_pol_sf"/>
</dbReference>
<dbReference type="EMBL" id="OA567330">
    <property type="protein sequence ID" value="CAD7200199.1"/>
    <property type="molecule type" value="Genomic_DNA"/>
</dbReference>
<dbReference type="InterPro" id="IPR049899">
    <property type="entry name" value="Znf_C2HC_C3H"/>
</dbReference>
<keyword evidence="1" id="KW-0479">Metal-binding</keyword>
<dbReference type="InterPro" id="IPR026319">
    <property type="entry name" value="ZC2HC1A/B-like"/>
</dbReference>
<evidence type="ECO:0000259" key="6">
    <source>
        <dbReference type="PROSITE" id="PS52027"/>
    </source>
</evidence>
<dbReference type="Gene3D" id="3.10.10.10">
    <property type="entry name" value="HIV Type 1 Reverse Transcriptase, subunit A, domain 1"/>
    <property type="match status" value="1"/>
</dbReference>
<organism evidence="7">
    <name type="scientific">Timema douglasi</name>
    <name type="common">Walking stick</name>
    <dbReference type="NCBI Taxonomy" id="61478"/>
    <lineage>
        <taxon>Eukaryota</taxon>
        <taxon>Metazoa</taxon>
        <taxon>Ecdysozoa</taxon>
        <taxon>Arthropoda</taxon>
        <taxon>Hexapoda</taxon>
        <taxon>Insecta</taxon>
        <taxon>Pterygota</taxon>
        <taxon>Neoptera</taxon>
        <taxon>Polyneoptera</taxon>
        <taxon>Phasmatodea</taxon>
        <taxon>Timematodea</taxon>
        <taxon>Timematoidea</taxon>
        <taxon>Timematidae</taxon>
        <taxon>Timema</taxon>
    </lineage>
</organism>
<accession>A0A7R8VKD7</accession>
<sequence>MIENRSCRRQTTYAADITIVGIADRGYIPTLSRSGLLVSVFRHCVVGASPTRRTVNCYLCGREFGSLSIAIHEPQCLNKWHLENSKLPTHQRRPEPVKPDIRFTVPPVHILSSTPGCAAEFHQFINVFPRVVARTWPHRQDTSTAGRIVHVHGELSRATPYPVVTAEGSKSDAAVAMVLRDGEYSGLSHYTTGHGPYLVSLFRRNLSETDLCYCGEEATLEHVTSGCMFVEVNGDSNSDMAPLSRWWSRGCSAPIWHPFPGGGSGGARLRYGTPFQVVDKGVLGSDMAPLSRVVDKGVLGSDMAPLSSGGQSGLPGYHGRYLAVAPRTTSAVCGVWTNFHARPASYSRAFLQGPQVNQTSPPVARTKYSTVAMGQNRATAKNRPGRMFRLCRQKQVGGLRRRIVFPRQIVTNCPPRHSGQTMLLGAPVELGPLKIVALLDTGSLHNKISWGRGLVKNSERCNIDWVTASLERFRGVTRIKVSVKIAGLAWPLWIVVPPRLVTQMILAHNFFRGTRTTIEVYSGTISLKSHPGLLVRLTPLSCPDTPGATVLEERCNHIPELKAVLAEYPDVVYDLIGYTKVFSHSIELVDHNPVRSKAYLYSPTKLKILKAHIENLLEKRIVRRSKSPYASPAFSVGRPGQEPRMVVEYRHDLPSSINLRWEILPGTLEDQSDRRIEVEWGEAICQLKKTQNKVARRYDAGRSGFLGYNYFTLDTSSLPALPLILRGGLCAEFFVLHLWDRAQRGLPIPPSRYCCALLTVHSLNAPGTSGCVARPLTLVLDSLALLFGSSCVVGYFRATSSQARASNSSRHSGFELTLVHFVSEWWPAITNAASQHHNIPILLQPSVVEEGTSTTSRNEVNDEHEVLAVRSATVLARRIYFKYLSILATSMNLQSMALGTPPATSLLREQHEPLLTAA</sequence>
<evidence type="ECO:0000256" key="3">
    <source>
        <dbReference type="ARBA" id="ARBA00022771"/>
    </source>
</evidence>
<dbReference type="PROSITE" id="PS52027">
    <property type="entry name" value="ZF_C2HC_C3H"/>
    <property type="match status" value="1"/>
</dbReference>
<keyword evidence="3 5" id="KW-0863">Zinc-finger</keyword>
<name>A0A7R8VKD7_TIMDO</name>
<evidence type="ECO:0000313" key="7">
    <source>
        <dbReference type="EMBL" id="CAD7200199.1"/>
    </source>
</evidence>
<dbReference type="Pfam" id="PF13913">
    <property type="entry name" value="zf-C2HC_2"/>
    <property type="match status" value="1"/>
</dbReference>
<dbReference type="PANTHER" id="PTHR13555">
    <property type="entry name" value="C2H2 ZINC FINGER CGI-62-RELATED"/>
    <property type="match status" value="1"/>
</dbReference>
<evidence type="ECO:0000256" key="2">
    <source>
        <dbReference type="ARBA" id="ARBA00022737"/>
    </source>
</evidence>
<feature type="domain" description="C2HC/C3H-type" evidence="6">
    <location>
        <begin position="53"/>
        <end position="82"/>
    </location>
</feature>
<evidence type="ECO:0000256" key="4">
    <source>
        <dbReference type="ARBA" id="ARBA00022833"/>
    </source>
</evidence>
<dbReference type="Gene3D" id="3.30.160.60">
    <property type="entry name" value="Classic Zinc Finger"/>
    <property type="match status" value="1"/>
</dbReference>
<protein>
    <recommendedName>
        <fullName evidence="6">C2HC/C3H-type domain-containing protein</fullName>
    </recommendedName>
</protein>
<keyword evidence="4" id="KW-0862">Zinc</keyword>
<proteinExistence type="predicted"/>